<dbReference type="CDD" id="cd00093">
    <property type="entry name" value="HTH_XRE"/>
    <property type="match status" value="1"/>
</dbReference>
<proteinExistence type="predicted"/>
<dbReference type="PROSITE" id="PS50943">
    <property type="entry name" value="HTH_CROC1"/>
    <property type="match status" value="1"/>
</dbReference>
<name>A0A917QVS5_9ACTN</name>
<dbReference type="RefSeq" id="WP_189161939.1">
    <property type="nucleotide sequence ID" value="NZ_BMNT01000005.1"/>
</dbReference>
<dbReference type="AlphaFoldDB" id="A0A917QVS5"/>
<reference evidence="2" key="1">
    <citation type="journal article" date="2014" name="Int. J. Syst. Evol. Microbiol.">
        <title>Complete genome sequence of Corynebacterium casei LMG S-19264T (=DSM 44701T), isolated from a smear-ripened cheese.</title>
        <authorList>
            <consortium name="US DOE Joint Genome Institute (JGI-PGF)"/>
            <person name="Walter F."/>
            <person name="Albersmeier A."/>
            <person name="Kalinowski J."/>
            <person name="Ruckert C."/>
        </authorList>
    </citation>
    <scope>NUCLEOTIDE SEQUENCE</scope>
    <source>
        <strain evidence="2">JCM 13064</strain>
    </source>
</reference>
<comment type="caution">
    <text evidence="2">The sequence shown here is derived from an EMBL/GenBank/DDBJ whole genome shotgun (WGS) entry which is preliminary data.</text>
</comment>
<reference evidence="2" key="2">
    <citation type="submission" date="2020-09" db="EMBL/GenBank/DDBJ databases">
        <authorList>
            <person name="Sun Q."/>
            <person name="Ohkuma M."/>
        </authorList>
    </citation>
    <scope>NUCLEOTIDE SEQUENCE</scope>
    <source>
        <strain evidence="2">JCM 13064</strain>
    </source>
</reference>
<dbReference type="EMBL" id="BMNT01000005">
    <property type="protein sequence ID" value="GGK70969.1"/>
    <property type="molecule type" value="Genomic_DNA"/>
</dbReference>
<protein>
    <recommendedName>
        <fullName evidence="1">HTH cro/C1-type domain-containing protein</fullName>
    </recommendedName>
</protein>
<evidence type="ECO:0000313" key="2">
    <source>
        <dbReference type="EMBL" id="GGK70969.1"/>
    </source>
</evidence>
<sequence>MSTDSIDPHASVWHLYGAVMRHLRESKRNLGLRRAGEMMYTDFSNLAKWERGERVPPADMVQRLDQVYDARGVLAALYNVLVDLKTATESAQRYAGRNLENPVYANGDDDMERRAALHLLAGLGTLGTFGTLGISTEPVRELLDLALGHPHRPLEEWDAACTDHLYALRTRPPAQVAADLFIDLMEVRRQLQVSTPAEVTELQRVTAVLASIHANALTRLGAHGSAIRWWYSSRQAADASGDLGLQLLVRSEETGHGLYGQRDPETILRMVRSAQQLIDKPQLKLLTTEAKALSMLGRHDEALKTLSALHRAADQGDADRYGFWTPNQVHFTDSWVYAGAGEESAADTAREKVLNSSRDYVYLVNVQLHGALSTVTRGGIDEGLRQAATAIDAVAPAYRSQHMIETAKLVLRAVPRDQRTRPSATEFRELLATAPAPQGT</sequence>
<gene>
    <name evidence="2" type="ORF">GCM10007964_12150</name>
</gene>
<dbReference type="InterPro" id="IPR001387">
    <property type="entry name" value="Cro/C1-type_HTH"/>
</dbReference>
<feature type="domain" description="HTH cro/C1-type" evidence="1">
    <location>
        <begin position="20"/>
        <end position="74"/>
    </location>
</feature>
<accession>A0A917QVS5</accession>
<evidence type="ECO:0000259" key="1">
    <source>
        <dbReference type="PROSITE" id="PS50943"/>
    </source>
</evidence>
<keyword evidence="3" id="KW-1185">Reference proteome</keyword>
<organism evidence="2 3">
    <name type="scientific">Sphaerisporangium melleum</name>
    <dbReference type="NCBI Taxonomy" id="321316"/>
    <lineage>
        <taxon>Bacteria</taxon>
        <taxon>Bacillati</taxon>
        <taxon>Actinomycetota</taxon>
        <taxon>Actinomycetes</taxon>
        <taxon>Streptosporangiales</taxon>
        <taxon>Streptosporangiaceae</taxon>
        <taxon>Sphaerisporangium</taxon>
    </lineage>
</organism>
<dbReference type="Proteomes" id="UP000645217">
    <property type="component" value="Unassembled WGS sequence"/>
</dbReference>
<evidence type="ECO:0000313" key="3">
    <source>
        <dbReference type="Proteomes" id="UP000645217"/>
    </source>
</evidence>